<dbReference type="AlphaFoldDB" id="A0A518KBL1"/>
<name>A0A518KBL1_9BACT</name>
<evidence type="ECO:0000313" key="5">
    <source>
        <dbReference type="EMBL" id="QDV75170.1"/>
    </source>
</evidence>
<feature type="compositionally biased region" description="Basic and acidic residues" evidence="4">
    <location>
        <begin position="479"/>
        <end position="501"/>
    </location>
</feature>
<dbReference type="Proteomes" id="UP000316426">
    <property type="component" value="Chromosome"/>
</dbReference>
<dbReference type="RefSeq" id="WP_145114225.1">
    <property type="nucleotide sequence ID" value="NZ_CP036349.1"/>
</dbReference>
<gene>
    <name evidence="5" type="ORF">Spa11_33830</name>
</gene>
<organism evidence="5 6">
    <name type="scientific">Botrimarina mediterranea</name>
    <dbReference type="NCBI Taxonomy" id="2528022"/>
    <lineage>
        <taxon>Bacteria</taxon>
        <taxon>Pseudomonadati</taxon>
        <taxon>Planctomycetota</taxon>
        <taxon>Planctomycetia</taxon>
        <taxon>Pirellulales</taxon>
        <taxon>Lacipirellulaceae</taxon>
        <taxon>Botrimarina</taxon>
    </lineage>
</organism>
<dbReference type="GO" id="GO:0030313">
    <property type="term" value="C:cell envelope"/>
    <property type="evidence" value="ECO:0007669"/>
    <property type="project" value="UniProtKB-SubCell"/>
</dbReference>
<reference evidence="5 6" key="1">
    <citation type="submission" date="2019-02" db="EMBL/GenBank/DDBJ databases">
        <title>Deep-cultivation of Planctomycetes and their phenomic and genomic characterization uncovers novel biology.</title>
        <authorList>
            <person name="Wiegand S."/>
            <person name="Jogler M."/>
            <person name="Boedeker C."/>
            <person name="Pinto D."/>
            <person name="Vollmers J."/>
            <person name="Rivas-Marin E."/>
            <person name="Kohn T."/>
            <person name="Peeters S.H."/>
            <person name="Heuer A."/>
            <person name="Rast P."/>
            <person name="Oberbeckmann S."/>
            <person name="Bunk B."/>
            <person name="Jeske O."/>
            <person name="Meyerdierks A."/>
            <person name="Storesund J.E."/>
            <person name="Kallscheuer N."/>
            <person name="Luecker S."/>
            <person name="Lage O.M."/>
            <person name="Pohl T."/>
            <person name="Merkel B.J."/>
            <person name="Hornburger P."/>
            <person name="Mueller R.-W."/>
            <person name="Bruemmer F."/>
            <person name="Labrenz M."/>
            <person name="Spormann A.M."/>
            <person name="Op den Camp H."/>
            <person name="Overmann J."/>
            <person name="Amann R."/>
            <person name="Jetten M.S.M."/>
            <person name="Mascher T."/>
            <person name="Medema M.H."/>
            <person name="Devos D.P."/>
            <person name="Kaster A.-K."/>
            <person name="Ovreas L."/>
            <person name="Rohde M."/>
            <person name="Galperin M.Y."/>
            <person name="Jogler C."/>
        </authorList>
    </citation>
    <scope>NUCLEOTIDE SEQUENCE [LARGE SCALE GENOMIC DNA]</scope>
    <source>
        <strain evidence="5 6">Spa11</strain>
    </source>
</reference>
<sequence>MKRPTAIAKRPSQRRGGAAVWLLVLVGLASAGGYAWWRSVEAQKAAAAMTDAVLHKVDRQDFSLQITERGEIQSAGGVEVKSEVKTLGAAGISILRIIPEGTQVEPGDFLVELDSSSLQNDRLLQQINFNTAEASVIEAQNLYDTAVIAVKEYVNGLFVQEKQTIESEIFVAEEDLSRAKEYVEYSKRLAGKGYVSELQLQADRFAVENAQKALDAAKTKLMVLEDYTRAKTVKTLESDAAIAQAKLKSLQNSYQLESDKLRDIEDQIAKCVITAPAAGTVIYAHGDRPQGGGGGGTEFVVEEGAAIRERQTIIRLPDVSSMQVVVDINESLIQHVKEGMPAAVKLVGGDGKVLKGRVSKVNQYAEPTNWRRANVKDYKAYVAIESEPGQLKTGMTASVTISAMYVPDSIVTPVQSVYAHGDKLYCFVQEGDAVVPKEVTVGPTNDRFFVVESGLDVNDEVALNPRALASQVALPEISADEKQQAVDNGADWRKLQEEQQEPKPAATASAGERTTAAKTSKSTAGVGQGG</sequence>
<accession>A0A518KBL1</accession>
<evidence type="ECO:0000313" key="6">
    <source>
        <dbReference type="Proteomes" id="UP000316426"/>
    </source>
</evidence>
<feature type="coiled-coil region" evidence="3">
    <location>
        <begin position="207"/>
        <end position="267"/>
    </location>
</feature>
<keyword evidence="2 3" id="KW-0175">Coiled coil</keyword>
<dbReference type="EMBL" id="CP036349">
    <property type="protein sequence ID" value="QDV75170.1"/>
    <property type="molecule type" value="Genomic_DNA"/>
</dbReference>
<feature type="region of interest" description="Disordered" evidence="4">
    <location>
        <begin position="479"/>
        <end position="530"/>
    </location>
</feature>
<evidence type="ECO:0000256" key="3">
    <source>
        <dbReference type="SAM" id="Coils"/>
    </source>
</evidence>
<comment type="subcellular location">
    <subcellularLocation>
        <location evidence="1">Cell envelope</location>
    </subcellularLocation>
</comment>
<feature type="compositionally biased region" description="Low complexity" evidence="4">
    <location>
        <begin position="514"/>
        <end position="524"/>
    </location>
</feature>
<dbReference type="PANTHER" id="PTHR32347:SF23">
    <property type="entry name" value="BLL5650 PROTEIN"/>
    <property type="match status" value="1"/>
</dbReference>
<evidence type="ECO:0000256" key="2">
    <source>
        <dbReference type="ARBA" id="ARBA00023054"/>
    </source>
</evidence>
<evidence type="ECO:0000256" key="1">
    <source>
        <dbReference type="ARBA" id="ARBA00004196"/>
    </source>
</evidence>
<evidence type="ECO:0000256" key="4">
    <source>
        <dbReference type="SAM" id="MobiDB-lite"/>
    </source>
</evidence>
<dbReference type="Gene3D" id="2.40.420.20">
    <property type="match status" value="1"/>
</dbReference>
<protein>
    <submittedName>
        <fullName evidence="5">Macrolide transporter subunit MacA</fullName>
    </submittedName>
</protein>
<dbReference type="InterPro" id="IPR050465">
    <property type="entry name" value="UPF0194_transport"/>
</dbReference>
<dbReference type="PANTHER" id="PTHR32347">
    <property type="entry name" value="EFFLUX SYSTEM COMPONENT YKNX-RELATED"/>
    <property type="match status" value="1"/>
</dbReference>
<dbReference type="Gene3D" id="2.40.30.170">
    <property type="match status" value="1"/>
</dbReference>
<keyword evidence="6" id="KW-1185">Reference proteome</keyword>
<proteinExistence type="predicted"/>
<dbReference type="KEGG" id="bmei:Spa11_33830"/>